<comment type="caution">
    <text evidence="2">The sequence shown here is derived from an EMBL/GenBank/DDBJ whole genome shotgun (WGS) entry which is preliminary data.</text>
</comment>
<dbReference type="Gene3D" id="3.40.50.2000">
    <property type="entry name" value="Glycogen Phosphorylase B"/>
    <property type="match status" value="1"/>
</dbReference>
<dbReference type="Pfam" id="PF13439">
    <property type="entry name" value="Glyco_transf_4"/>
    <property type="match status" value="1"/>
</dbReference>
<dbReference type="Proteomes" id="UP000587702">
    <property type="component" value="Unassembled WGS sequence"/>
</dbReference>
<sequence>MGIESFNKAFMKASEELSIKNNNDFNAYSLHDHSQDDRYISSSNFKGFWGSRITFILQSIVLGLRSDIVIIGHVNLAIIGRVIKMYKKDIKVIHVAHGIEVWSKLPITQKWRIKCADNILAVSNFTKQKLVDVQSIDLHMLH</sequence>
<name>A0A7K4MAL4_9ARCH</name>
<proteinExistence type="predicted"/>
<protein>
    <recommendedName>
        <fullName evidence="1">Glycosyltransferase subfamily 4-like N-terminal domain-containing protein</fullName>
    </recommendedName>
</protein>
<evidence type="ECO:0000313" key="2">
    <source>
        <dbReference type="EMBL" id="NWJ20830.1"/>
    </source>
</evidence>
<gene>
    <name evidence="2" type="ORF">HX860_07195</name>
</gene>
<dbReference type="SUPFAM" id="SSF53756">
    <property type="entry name" value="UDP-Glycosyltransferase/glycogen phosphorylase"/>
    <property type="match status" value="1"/>
</dbReference>
<accession>A0A7K4MAL4</accession>
<reference evidence="2 3" key="1">
    <citation type="journal article" date="2019" name="Environ. Microbiol.">
        <title>Genomics insights into ecotype formation of ammonia-oxidizing archaea in the deep ocean.</title>
        <authorList>
            <person name="Wang Y."/>
            <person name="Huang J.M."/>
            <person name="Cui G.J."/>
            <person name="Nunoura T."/>
            <person name="Takaki Y."/>
            <person name="Li W.L."/>
            <person name="Li J."/>
            <person name="Gao Z.M."/>
            <person name="Takai K."/>
            <person name="Zhang A.Q."/>
            <person name="Stepanauskas R."/>
        </authorList>
    </citation>
    <scope>NUCLEOTIDE SEQUENCE [LARGE SCALE GENOMIC DNA]</scope>
    <source>
        <strain evidence="2 3">L14</strain>
    </source>
</reference>
<organism evidence="2 3">
    <name type="scientific">Marine Group I thaumarchaeote</name>
    <dbReference type="NCBI Taxonomy" id="2511932"/>
    <lineage>
        <taxon>Archaea</taxon>
        <taxon>Nitrososphaerota</taxon>
        <taxon>Marine Group I</taxon>
    </lineage>
</organism>
<feature type="domain" description="Glycosyltransferase subfamily 4-like N-terminal" evidence="1">
    <location>
        <begin position="55"/>
        <end position="134"/>
    </location>
</feature>
<evidence type="ECO:0000313" key="3">
    <source>
        <dbReference type="Proteomes" id="UP000587702"/>
    </source>
</evidence>
<dbReference type="InterPro" id="IPR028098">
    <property type="entry name" value="Glyco_trans_4-like_N"/>
</dbReference>
<dbReference type="EMBL" id="JACATI010000011">
    <property type="protein sequence ID" value="NWJ20830.1"/>
    <property type="molecule type" value="Genomic_DNA"/>
</dbReference>
<dbReference type="AlphaFoldDB" id="A0A7K4MAL4"/>
<evidence type="ECO:0000259" key="1">
    <source>
        <dbReference type="Pfam" id="PF13439"/>
    </source>
</evidence>